<dbReference type="GO" id="GO:0004803">
    <property type="term" value="F:transposase activity"/>
    <property type="evidence" value="ECO:0007669"/>
    <property type="project" value="InterPro"/>
</dbReference>
<proteinExistence type="predicted"/>
<dbReference type="EMBL" id="AWXU01000035">
    <property type="protein sequence ID" value="KFN49462.1"/>
    <property type="molecule type" value="Genomic_DNA"/>
</dbReference>
<dbReference type="InterPro" id="IPR002686">
    <property type="entry name" value="Transposase_17"/>
</dbReference>
<name>A0A091BD98_9GAMM</name>
<dbReference type="Gene3D" id="3.30.70.1290">
    <property type="entry name" value="Transposase IS200-like"/>
    <property type="match status" value="1"/>
</dbReference>
<dbReference type="STRING" id="1121013.GCA_000426365_00954"/>
<evidence type="ECO:0000313" key="3">
    <source>
        <dbReference type="Proteomes" id="UP000029391"/>
    </source>
</evidence>
<gene>
    <name evidence="2" type="ORF">P873_10845</name>
</gene>
<sequence>MAGIVTPALAAMPRTARFVIPGIPFHVTQRGVDRMAIFRDDSDRRHFCGLLRDATRLHGVAVNAWTLMHNHVHLLLTPKTADGLWRAMKRCTQRYASAFNSRHGRIGPLVQGRFHSSPVGTRRYFLEVVRYIELNPVRAGMVRDAIHYPWTSAHVHLDHGTDSLVDVHEEFLMLGPTPAERARVWNAWLRAGIRPRRLQSLREHLGRGRPYGDGAFRAAVVTARERDPERGTSL</sequence>
<protein>
    <recommendedName>
        <fullName evidence="1">Transposase IS200-like domain-containing protein</fullName>
    </recommendedName>
</protein>
<comment type="caution">
    <text evidence="2">The sequence shown here is derived from an EMBL/GenBank/DDBJ whole genome shotgun (WGS) entry which is preliminary data.</text>
</comment>
<organism evidence="2 3">
    <name type="scientific">Arenimonas composti TR7-09 = DSM 18010</name>
    <dbReference type="NCBI Taxonomy" id="1121013"/>
    <lineage>
        <taxon>Bacteria</taxon>
        <taxon>Pseudomonadati</taxon>
        <taxon>Pseudomonadota</taxon>
        <taxon>Gammaproteobacteria</taxon>
        <taxon>Lysobacterales</taxon>
        <taxon>Lysobacteraceae</taxon>
        <taxon>Arenimonas</taxon>
    </lineage>
</organism>
<dbReference type="OrthoDB" id="9814067at2"/>
<accession>A0A091BD98</accession>
<dbReference type="PANTHER" id="PTHR34322:SF2">
    <property type="entry name" value="TRANSPOSASE IS200-LIKE DOMAIN-CONTAINING PROTEIN"/>
    <property type="match status" value="1"/>
</dbReference>
<dbReference type="SMART" id="SM01321">
    <property type="entry name" value="Y1_Tnp"/>
    <property type="match status" value="1"/>
</dbReference>
<dbReference type="Proteomes" id="UP000029391">
    <property type="component" value="Unassembled WGS sequence"/>
</dbReference>
<dbReference type="Pfam" id="PF01797">
    <property type="entry name" value="Y1_Tnp"/>
    <property type="match status" value="1"/>
</dbReference>
<feature type="domain" description="Transposase IS200-like" evidence="1">
    <location>
        <begin position="20"/>
        <end position="135"/>
    </location>
</feature>
<evidence type="ECO:0000259" key="1">
    <source>
        <dbReference type="SMART" id="SM01321"/>
    </source>
</evidence>
<dbReference type="GO" id="GO:0006313">
    <property type="term" value="P:DNA transposition"/>
    <property type="evidence" value="ECO:0007669"/>
    <property type="project" value="InterPro"/>
</dbReference>
<dbReference type="PANTHER" id="PTHR34322">
    <property type="entry name" value="TRANSPOSASE, Y1_TNP DOMAIN-CONTAINING"/>
    <property type="match status" value="1"/>
</dbReference>
<dbReference type="RefSeq" id="WP_051239508.1">
    <property type="nucleotide sequence ID" value="NZ_AUFF01000002.1"/>
</dbReference>
<dbReference type="InterPro" id="IPR036515">
    <property type="entry name" value="Transposase_17_sf"/>
</dbReference>
<dbReference type="GO" id="GO:0003677">
    <property type="term" value="F:DNA binding"/>
    <property type="evidence" value="ECO:0007669"/>
    <property type="project" value="InterPro"/>
</dbReference>
<dbReference type="eggNOG" id="COG1943">
    <property type="taxonomic scope" value="Bacteria"/>
</dbReference>
<reference evidence="2 3" key="1">
    <citation type="submission" date="2013-09" db="EMBL/GenBank/DDBJ databases">
        <title>Genome sequencing of Arenimonas composti.</title>
        <authorList>
            <person name="Chen F."/>
            <person name="Wang G."/>
        </authorList>
    </citation>
    <scope>NUCLEOTIDE SEQUENCE [LARGE SCALE GENOMIC DNA]</scope>
    <source>
        <strain evidence="2 3">TR7-09</strain>
    </source>
</reference>
<evidence type="ECO:0000313" key="2">
    <source>
        <dbReference type="EMBL" id="KFN49462.1"/>
    </source>
</evidence>
<dbReference type="AlphaFoldDB" id="A0A091BD98"/>
<keyword evidence="3" id="KW-1185">Reference proteome</keyword>
<dbReference type="SUPFAM" id="SSF143422">
    <property type="entry name" value="Transposase IS200-like"/>
    <property type="match status" value="1"/>
</dbReference>